<keyword evidence="3 7" id="KW-0210">Decarboxylase</keyword>
<dbReference type="PROSITE" id="PS00156">
    <property type="entry name" value="OMPDECASE"/>
    <property type="match status" value="1"/>
</dbReference>
<evidence type="ECO:0000256" key="1">
    <source>
        <dbReference type="ARBA" id="ARBA00004861"/>
    </source>
</evidence>
<dbReference type="EC" id="4.1.1.23" evidence="7"/>
<dbReference type="PANTHER" id="PTHR43375">
    <property type="entry name" value="OROTIDINE 5'-PHOSPHATE DECARBOXYLASE"/>
    <property type="match status" value="1"/>
</dbReference>
<comment type="catalytic activity">
    <reaction evidence="6 7">
        <text>orotidine 5'-phosphate + H(+) = UMP + CO2</text>
        <dbReference type="Rhea" id="RHEA:11596"/>
        <dbReference type="ChEBI" id="CHEBI:15378"/>
        <dbReference type="ChEBI" id="CHEBI:16526"/>
        <dbReference type="ChEBI" id="CHEBI:57538"/>
        <dbReference type="ChEBI" id="CHEBI:57865"/>
        <dbReference type="EC" id="4.1.1.23"/>
    </reaction>
</comment>
<organism evidence="9 10">
    <name type="scientific">Sutterella megalosphaeroides</name>
    <dbReference type="NCBI Taxonomy" id="2494234"/>
    <lineage>
        <taxon>Bacteria</taxon>
        <taxon>Pseudomonadati</taxon>
        <taxon>Pseudomonadota</taxon>
        <taxon>Betaproteobacteria</taxon>
        <taxon>Burkholderiales</taxon>
        <taxon>Sutterellaceae</taxon>
        <taxon>Sutterella</taxon>
    </lineage>
</organism>
<evidence type="ECO:0000256" key="4">
    <source>
        <dbReference type="ARBA" id="ARBA00022975"/>
    </source>
</evidence>
<dbReference type="InterPro" id="IPR013785">
    <property type="entry name" value="Aldolase_TIM"/>
</dbReference>
<dbReference type="NCBIfam" id="TIGR02127">
    <property type="entry name" value="pyrF_sub2"/>
    <property type="match status" value="1"/>
</dbReference>
<dbReference type="SMART" id="SM00934">
    <property type="entry name" value="OMPdecase"/>
    <property type="match status" value="1"/>
</dbReference>
<evidence type="ECO:0000259" key="8">
    <source>
        <dbReference type="SMART" id="SM00934"/>
    </source>
</evidence>
<evidence type="ECO:0000313" key="10">
    <source>
        <dbReference type="Proteomes" id="UP000271003"/>
    </source>
</evidence>
<dbReference type="AlphaFoldDB" id="A0A2Z6IBP1"/>
<evidence type="ECO:0000313" key="9">
    <source>
        <dbReference type="EMBL" id="BBF22488.1"/>
    </source>
</evidence>
<keyword evidence="4 7" id="KW-0665">Pyrimidine biosynthesis</keyword>
<proteinExistence type="inferred from homology"/>
<dbReference type="InterPro" id="IPR011995">
    <property type="entry name" value="OMPdecase_type-2"/>
</dbReference>
<evidence type="ECO:0000256" key="5">
    <source>
        <dbReference type="ARBA" id="ARBA00023239"/>
    </source>
</evidence>
<keyword evidence="10" id="KW-1185">Reference proteome</keyword>
<dbReference type="GO" id="GO:0004590">
    <property type="term" value="F:orotidine-5'-phosphate decarboxylase activity"/>
    <property type="evidence" value="ECO:0007669"/>
    <property type="project" value="UniProtKB-UniRule"/>
</dbReference>
<comment type="pathway">
    <text evidence="1 7">Pyrimidine metabolism; UMP biosynthesis via de novo pathway; UMP from orotate: step 2/2.</text>
</comment>
<dbReference type="EMBL" id="AP018786">
    <property type="protein sequence ID" value="BBF22488.1"/>
    <property type="molecule type" value="Genomic_DNA"/>
</dbReference>
<dbReference type="Proteomes" id="UP000271003">
    <property type="component" value="Chromosome"/>
</dbReference>
<feature type="domain" description="Orotidine 5'-phosphate decarboxylase" evidence="8">
    <location>
        <begin position="17"/>
        <end position="254"/>
    </location>
</feature>
<feature type="active site" description="Proton donor" evidence="7">
    <location>
        <position position="95"/>
    </location>
</feature>
<dbReference type="GO" id="GO:0044205">
    <property type="term" value="P:'de novo' UMP biosynthetic process"/>
    <property type="evidence" value="ECO:0007669"/>
    <property type="project" value="UniProtKB-UniRule"/>
</dbReference>
<dbReference type="InterPro" id="IPR001754">
    <property type="entry name" value="OMPdeCOase_dom"/>
</dbReference>
<dbReference type="OrthoDB" id="9808470at2"/>
<dbReference type="GO" id="GO:0006207">
    <property type="term" value="P:'de novo' pyrimidine nucleobase biosynthetic process"/>
    <property type="evidence" value="ECO:0007669"/>
    <property type="project" value="InterPro"/>
</dbReference>
<dbReference type="InterPro" id="IPR011060">
    <property type="entry name" value="RibuloseP-bd_barrel"/>
</dbReference>
<gene>
    <name evidence="7 9" type="primary">pyrF</name>
    <name evidence="9" type="ORF">SUTMEG_03790</name>
</gene>
<accession>A0A2Z6IBP1</accession>
<dbReference type="RefSeq" id="WP_120176192.1">
    <property type="nucleotide sequence ID" value="NZ_AP018786.1"/>
</dbReference>
<sequence>MKFTEMLEARWNAADTLLCVGLDPNPARFPKALASKPDAIYEFCRGIVDATADLVCAFKPQIAYFASCGAEKELEAVIGYIHEYYPAVPVILDAKRGDIGSTAEHYAREAFERYRADCVTLSPFMGFDTIKPYLAYEDKGAFILCRTSNKGGDDIQMLTVEGERIYERIARLAATEWNTSGELGLVVGATYPDELANVRRIAPELPLLVPGIGAQGGDVDACVKAGVTASKGGMVINSGRAIIYASAEDDWKDAARAAAVATRDAINAARR</sequence>
<name>A0A2Z6IBP1_9BURK</name>
<dbReference type="Gene3D" id="3.20.20.70">
    <property type="entry name" value="Aldolase class I"/>
    <property type="match status" value="1"/>
</dbReference>
<evidence type="ECO:0000256" key="6">
    <source>
        <dbReference type="ARBA" id="ARBA00049157"/>
    </source>
</evidence>
<dbReference type="PANTHER" id="PTHR43375:SF1">
    <property type="entry name" value="OROTIDINE 5'-PHOSPHATE DECARBOXYLASE"/>
    <property type="match status" value="1"/>
</dbReference>
<dbReference type="KEGG" id="sutt:SUTMEG_03790"/>
<protein>
    <recommendedName>
        <fullName evidence="7">Orotidine 5'-phosphate decarboxylase</fullName>
        <ecNumber evidence="7">4.1.1.23</ecNumber>
    </recommendedName>
    <alternativeName>
        <fullName evidence="7">OMP decarboxylase</fullName>
        <shortName evidence="7">OMPDCase</shortName>
        <shortName evidence="7">OMPdecase</shortName>
    </alternativeName>
</protein>
<comment type="similarity">
    <text evidence="2 7">Belongs to the OMP decarboxylase family. Type 2 subfamily.</text>
</comment>
<keyword evidence="5 7" id="KW-0456">Lyase</keyword>
<dbReference type="InterPro" id="IPR018089">
    <property type="entry name" value="OMPdecase_AS"/>
</dbReference>
<dbReference type="CDD" id="cd04725">
    <property type="entry name" value="OMP_decarboxylase_like"/>
    <property type="match status" value="1"/>
</dbReference>
<dbReference type="UniPathway" id="UPA00070">
    <property type="reaction ID" value="UER00120"/>
</dbReference>
<dbReference type="Pfam" id="PF00215">
    <property type="entry name" value="OMPdecase"/>
    <property type="match status" value="1"/>
</dbReference>
<dbReference type="SUPFAM" id="SSF51366">
    <property type="entry name" value="Ribulose-phoshate binding barrel"/>
    <property type="match status" value="1"/>
</dbReference>
<dbReference type="HAMAP" id="MF_01215">
    <property type="entry name" value="OMPdecase_type2"/>
    <property type="match status" value="1"/>
</dbReference>
<reference evidence="9 10" key="1">
    <citation type="journal article" date="2018" name="Int. J. Syst. Evol. Microbiol.">
        <title>Mesosutterella multiformis gen. nov., sp. nov., a member of the family Sutterellaceae and Sutterella megalosphaeroides sp. nov., isolated from human faeces.</title>
        <authorList>
            <person name="Sakamoto M."/>
            <person name="Ikeyama N."/>
            <person name="Kunihiro T."/>
            <person name="Iino T."/>
            <person name="Yuki M."/>
            <person name="Ohkuma M."/>
        </authorList>
    </citation>
    <scope>NUCLEOTIDE SEQUENCE [LARGE SCALE GENOMIC DNA]</scope>
    <source>
        <strain evidence="9 10">6FBBBH3</strain>
    </source>
</reference>
<evidence type="ECO:0000256" key="2">
    <source>
        <dbReference type="ARBA" id="ARBA00008847"/>
    </source>
</evidence>
<evidence type="ECO:0000256" key="7">
    <source>
        <dbReference type="HAMAP-Rule" id="MF_01215"/>
    </source>
</evidence>
<evidence type="ECO:0000256" key="3">
    <source>
        <dbReference type="ARBA" id="ARBA00022793"/>
    </source>
</evidence>